<reference evidence="2" key="1">
    <citation type="submission" date="2021-02" db="EMBL/GenBank/DDBJ databases">
        <title>Comparative genomics reveals that relaxation of natural selection precedes convergent phenotypic evolution of cavefish.</title>
        <authorList>
            <person name="Peng Z."/>
        </authorList>
    </citation>
    <scope>NUCLEOTIDE SEQUENCE</scope>
    <source>
        <tissue evidence="2">Muscle</tissue>
    </source>
</reference>
<evidence type="ECO:0000313" key="3">
    <source>
        <dbReference type="Proteomes" id="UP001059041"/>
    </source>
</evidence>
<sequence length="95" mass="10531">MCVCDYAVRSLTACAYSGARIAPLGAPRSSHLSAQPRHAHTHFLAFSSLFRMRLHFGCDKGGFNTHTQLGGRPDSLKHTRKDVFLRSSGRQESTR</sequence>
<gene>
    <name evidence="2" type="ORF">IRJ41_017029</name>
</gene>
<proteinExistence type="predicted"/>
<evidence type="ECO:0000313" key="2">
    <source>
        <dbReference type="EMBL" id="KAI7791935.1"/>
    </source>
</evidence>
<name>A0A9W7T559_TRIRA</name>
<feature type="compositionally biased region" description="Basic and acidic residues" evidence="1">
    <location>
        <begin position="74"/>
        <end position="84"/>
    </location>
</feature>
<organism evidence="2 3">
    <name type="scientific">Triplophysa rosa</name>
    <name type="common">Cave loach</name>
    <dbReference type="NCBI Taxonomy" id="992332"/>
    <lineage>
        <taxon>Eukaryota</taxon>
        <taxon>Metazoa</taxon>
        <taxon>Chordata</taxon>
        <taxon>Craniata</taxon>
        <taxon>Vertebrata</taxon>
        <taxon>Euteleostomi</taxon>
        <taxon>Actinopterygii</taxon>
        <taxon>Neopterygii</taxon>
        <taxon>Teleostei</taxon>
        <taxon>Ostariophysi</taxon>
        <taxon>Cypriniformes</taxon>
        <taxon>Nemacheilidae</taxon>
        <taxon>Triplophysa</taxon>
    </lineage>
</organism>
<keyword evidence="3" id="KW-1185">Reference proteome</keyword>
<dbReference type="EMBL" id="JAFHDT010000024">
    <property type="protein sequence ID" value="KAI7791935.1"/>
    <property type="molecule type" value="Genomic_DNA"/>
</dbReference>
<accession>A0A9W7T559</accession>
<dbReference type="AlphaFoldDB" id="A0A9W7T559"/>
<dbReference type="Proteomes" id="UP001059041">
    <property type="component" value="Linkage Group LG24"/>
</dbReference>
<evidence type="ECO:0000256" key="1">
    <source>
        <dbReference type="SAM" id="MobiDB-lite"/>
    </source>
</evidence>
<protein>
    <submittedName>
        <fullName evidence="2">Uncharacterized protein</fullName>
    </submittedName>
</protein>
<comment type="caution">
    <text evidence="2">The sequence shown here is derived from an EMBL/GenBank/DDBJ whole genome shotgun (WGS) entry which is preliminary data.</text>
</comment>
<feature type="region of interest" description="Disordered" evidence="1">
    <location>
        <begin position="64"/>
        <end position="95"/>
    </location>
</feature>